<protein>
    <submittedName>
        <fullName evidence="8">ABC transporter permease</fullName>
    </submittedName>
</protein>
<dbReference type="RefSeq" id="WP_222609323.1">
    <property type="nucleotide sequence ID" value="NZ_CP081960.1"/>
</dbReference>
<dbReference type="GO" id="GO:0031460">
    <property type="term" value="P:glycine betaine transport"/>
    <property type="evidence" value="ECO:0007669"/>
    <property type="project" value="TreeGrafter"/>
</dbReference>
<dbReference type="InterPro" id="IPR051204">
    <property type="entry name" value="ABC_transp_perm/SBD"/>
</dbReference>
<evidence type="ECO:0000256" key="5">
    <source>
        <dbReference type="ARBA" id="ARBA00023136"/>
    </source>
</evidence>
<dbReference type="Gene3D" id="1.10.3720.10">
    <property type="entry name" value="MetI-like"/>
    <property type="match status" value="1"/>
</dbReference>
<evidence type="ECO:0000313" key="9">
    <source>
        <dbReference type="Proteomes" id="UP000826254"/>
    </source>
</evidence>
<keyword evidence="5 6" id="KW-0472">Membrane</keyword>
<proteinExistence type="inferred from homology"/>
<keyword evidence="3 6" id="KW-0812">Transmembrane</keyword>
<feature type="transmembrane region" description="Helical" evidence="6">
    <location>
        <begin position="148"/>
        <end position="174"/>
    </location>
</feature>
<dbReference type="SUPFAM" id="SSF161098">
    <property type="entry name" value="MetI-like"/>
    <property type="match status" value="1"/>
</dbReference>
<name>A0A8T8WIL9_9EURY</name>
<geneLocation type="plasmid" evidence="8 9">
    <name>unnamed2</name>
</geneLocation>
<dbReference type="AlphaFoldDB" id="A0A8T8WIL9"/>
<feature type="domain" description="ABC transmembrane type-1" evidence="7">
    <location>
        <begin position="33"/>
        <end position="212"/>
    </location>
</feature>
<keyword evidence="8" id="KW-0614">Plasmid</keyword>
<dbReference type="PROSITE" id="PS50928">
    <property type="entry name" value="ABC_TM1"/>
    <property type="match status" value="1"/>
</dbReference>
<gene>
    <name evidence="8" type="ORF">K6T50_18595</name>
</gene>
<dbReference type="EMBL" id="CP081960">
    <property type="protein sequence ID" value="QZP39574.1"/>
    <property type="molecule type" value="Genomic_DNA"/>
</dbReference>
<dbReference type="FunFam" id="1.10.3720.10:FF:000001">
    <property type="entry name" value="Glycine betaine ABC transporter, permease"/>
    <property type="match status" value="1"/>
</dbReference>
<sequence length="244" mass="25478">MLTAVPTVVSPPLFVHAYVEYILSNSGSLVGLTLQHISIIVQAIAIAVPLGVVVGTLITYNDRAATVVLWLAGVMMTVPSIALFGLLIPTFGIGKPPVIVALVLYSQLPVIRNTYVGLDRIDPAAVEAGTGLGMTRVERLRRVKLPMALPVIMAGVRNAVVVLIGIAAIGAFIGAGGLGDLIFNGVSEPDIQELVVGTVVLSLLTLAVDYGFGLVERVLRLRNGEDVQLPRLVRGAVSNTGGTS</sequence>
<feature type="transmembrane region" description="Helical" evidence="6">
    <location>
        <begin position="194"/>
        <end position="215"/>
    </location>
</feature>
<organism evidence="8 9">
    <name type="scientific">Halobaculum magnesiiphilum</name>
    <dbReference type="NCBI Taxonomy" id="1017351"/>
    <lineage>
        <taxon>Archaea</taxon>
        <taxon>Methanobacteriati</taxon>
        <taxon>Methanobacteriota</taxon>
        <taxon>Stenosarchaea group</taxon>
        <taxon>Halobacteria</taxon>
        <taxon>Halobacteriales</taxon>
        <taxon>Haloferacaceae</taxon>
        <taxon>Halobaculum</taxon>
    </lineage>
</organism>
<evidence type="ECO:0000256" key="3">
    <source>
        <dbReference type="ARBA" id="ARBA00022692"/>
    </source>
</evidence>
<feature type="transmembrane region" description="Helical" evidence="6">
    <location>
        <begin position="39"/>
        <end position="60"/>
    </location>
</feature>
<evidence type="ECO:0000259" key="7">
    <source>
        <dbReference type="PROSITE" id="PS50928"/>
    </source>
</evidence>
<comment type="subcellular location">
    <subcellularLocation>
        <location evidence="6">Cell membrane</location>
        <topology evidence="6">Multi-pass membrane protein</topology>
    </subcellularLocation>
    <subcellularLocation>
        <location evidence="1">Membrane</location>
        <topology evidence="1">Multi-pass membrane protein</topology>
    </subcellularLocation>
</comment>
<reference evidence="8 9" key="1">
    <citation type="journal article" date="2021" name="Int. J. Syst. Evol. Microbiol.">
        <title>Halobaculum halophilum sp. nov. and Halobaculum salinum sp. nov., isolated from salt lake and saline soil.</title>
        <authorList>
            <person name="Cui H.L."/>
            <person name="Shi X.W."/>
            <person name="Yin X.M."/>
            <person name="Yang X.Y."/>
            <person name="Hou J."/>
            <person name="Zhu L."/>
        </authorList>
    </citation>
    <scope>NUCLEOTIDE SEQUENCE [LARGE SCALE GENOMIC DNA]</scope>
    <source>
        <strain evidence="8 9">NBRC 109044</strain>
    </source>
</reference>
<keyword evidence="9" id="KW-1185">Reference proteome</keyword>
<feature type="transmembrane region" description="Helical" evidence="6">
    <location>
        <begin position="67"/>
        <end position="88"/>
    </location>
</feature>
<dbReference type="PANTHER" id="PTHR30177">
    <property type="entry name" value="GLYCINE BETAINE/L-PROLINE TRANSPORT SYSTEM PERMEASE PROTEIN PROW"/>
    <property type="match status" value="1"/>
</dbReference>
<evidence type="ECO:0000256" key="6">
    <source>
        <dbReference type="RuleBase" id="RU363032"/>
    </source>
</evidence>
<dbReference type="PANTHER" id="PTHR30177:SF4">
    <property type="entry name" value="OSMOPROTECTANT IMPORT PERMEASE PROTEIN OSMW"/>
    <property type="match status" value="1"/>
</dbReference>
<dbReference type="GO" id="GO:0055085">
    <property type="term" value="P:transmembrane transport"/>
    <property type="evidence" value="ECO:0007669"/>
    <property type="project" value="InterPro"/>
</dbReference>
<evidence type="ECO:0000256" key="1">
    <source>
        <dbReference type="ARBA" id="ARBA00004141"/>
    </source>
</evidence>
<comment type="similarity">
    <text evidence="6">Belongs to the binding-protein-dependent transport system permease family.</text>
</comment>
<accession>A0A8T8WIL9</accession>
<keyword evidence="4 6" id="KW-1133">Transmembrane helix</keyword>
<keyword evidence="2 6" id="KW-0813">Transport</keyword>
<dbReference type="CDD" id="cd06261">
    <property type="entry name" value="TM_PBP2"/>
    <property type="match status" value="1"/>
</dbReference>
<dbReference type="GO" id="GO:0005886">
    <property type="term" value="C:plasma membrane"/>
    <property type="evidence" value="ECO:0007669"/>
    <property type="project" value="UniProtKB-SubCell"/>
</dbReference>
<dbReference type="InterPro" id="IPR035906">
    <property type="entry name" value="MetI-like_sf"/>
</dbReference>
<dbReference type="InterPro" id="IPR000515">
    <property type="entry name" value="MetI-like"/>
</dbReference>
<dbReference type="Proteomes" id="UP000826254">
    <property type="component" value="Plasmid unnamed2"/>
</dbReference>
<feature type="transmembrane region" description="Helical" evidence="6">
    <location>
        <begin position="94"/>
        <end position="111"/>
    </location>
</feature>
<dbReference type="Pfam" id="PF00528">
    <property type="entry name" value="BPD_transp_1"/>
    <property type="match status" value="1"/>
</dbReference>
<dbReference type="GeneID" id="67180195"/>
<evidence type="ECO:0000256" key="2">
    <source>
        <dbReference type="ARBA" id="ARBA00022448"/>
    </source>
</evidence>
<dbReference type="KEGG" id="hmp:K6T50_18595"/>
<evidence type="ECO:0000313" key="8">
    <source>
        <dbReference type="EMBL" id="QZP39574.1"/>
    </source>
</evidence>
<evidence type="ECO:0000256" key="4">
    <source>
        <dbReference type="ARBA" id="ARBA00022989"/>
    </source>
</evidence>